<proteinExistence type="inferred from homology"/>
<sequence length="179" mass="18896">MASPEATGDRADSDRIAERAAPTYTAPATATATASKLPSIPRTHIDGNTSPPSTPLPLPSARDKRLLTLQTRLTTLRTTHSTLTAQRDALISSIPTTPTATPSAASAPTTTTNNIPKTTDDATTAALHTAAAIVKRHIKLLHDYNEIKDIGMGLLGLIADQRGVRIREVQKEFGLEGGD</sequence>
<dbReference type="PANTHER" id="PTHR28529:SF2">
    <property type="entry name" value="DNA REPAIR PROTEIN SWI5 HOMOLOG"/>
    <property type="match status" value="1"/>
</dbReference>
<keyword evidence="6" id="KW-1185">Reference proteome</keyword>
<feature type="compositionally biased region" description="Basic and acidic residues" evidence="4">
    <location>
        <begin position="7"/>
        <end position="18"/>
    </location>
</feature>
<organism evidence="5 6">
    <name type="scientific">Cryomyces antarcticus</name>
    <dbReference type="NCBI Taxonomy" id="329879"/>
    <lineage>
        <taxon>Eukaryota</taxon>
        <taxon>Fungi</taxon>
        <taxon>Dikarya</taxon>
        <taxon>Ascomycota</taxon>
        <taxon>Pezizomycotina</taxon>
        <taxon>Dothideomycetes</taxon>
        <taxon>Dothideomycetes incertae sedis</taxon>
        <taxon>Cryomyces</taxon>
    </lineage>
</organism>
<evidence type="ECO:0008006" key="7">
    <source>
        <dbReference type="Google" id="ProtNLM"/>
    </source>
</evidence>
<name>A0ABR0LLV9_9PEZI</name>
<feature type="region of interest" description="Disordered" evidence="4">
    <location>
        <begin position="1"/>
        <end position="61"/>
    </location>
</feature>
<evidence type="ECO:0000256" key="1">
    <source>
        <dbReference type="ARBA" id="ARBA00008060"/>
    </source>
</evidence>
<dbReference type="PANTHER" id="PTHR28529">
    <property type="entry name" value="DNA REPAIR PROTEIN SWI5 HOMOLOG"/>
    <property type="match status" value="1"/>
</dbReference>
<evidence type="ECO:0000313" key="6">
    <source>
        <dbReference type="Proteomes" id="UP001357485"/>
    </source>
</evidence>
<gene>
    <name evidence="5" type="ORF">LTR16_006131</name>
</gene>
<evidence type="ECO:0000256" key="4">
    <source>
        <dbReference type="SAM" id="MobiDB-lite"/>
    </source>
</evidence>
<feature type="region of interest" description="Disordered" evidence="4">
    <location>
        <begin position="97"/>
        <end position="117"/>
    </location>
</feature>
<comment type="caution">
    <text evidence="5">The sequence shown here is derived from an EMBL/GenBank/DDBJ whole genome shotgun (WGS) entry which is preliminary data.</text>
</comment>
<protein>
    <recommendedName>
        <fullName evidence="7">Swi5-domain-containing protein</fullName>
    </recommendedName>
</protein>
<accession>A0ABR0LLV9</accession>
<dbReference type="InterPro" id="IPR010760">
    <property type="entry name" value="DNA-repair_Swi5"/>
</dbReference>
<dbReference type="Gene3D" id="1.20.5.170">
    <property type="match status" value="1"/>
</dbReference>
<dbReference type="EMBL" id="JAVRRA010017511">
    <property type="protein sequence ID" value="KAK5199459.1"/>
    <property type="molecule type" value="Genomic_DNA"/>
</dbReference>
<reference evidence="5 6" key="1">
    <citation type="submission" date="2023-08" db="EMBL/GenBank/DDBJ databases">
        <title>Black Yeasts Isolated from many extreme environments.</title>
        <authorList>
            <person name="Coleine C."/>
            <person name="Stajich J.E."/>
            <person name="Selbmann L."/>
        </authorList>
    </citation>
    <scope>NUCLEOTIDE SEQUENCE [LARGE SCALE GENOMIC DNA]</scope>
    <source>
        <strain evidence="5 6">CCFEE 536</strain>
    </source>
</reference>
<dbReference type="Pfam" id="PF07061">
    <property type="entry name" value="Swi5"/>
    <property type="match status" value="1"/>
</dbReference>
<evidence type="ECO:0000313" key="5">
    <source>
        <dbReference type="EMBL" id="KAK5199459.1"/>
    </source>
</evidence>
<keyword evidence="2" id="KW-0227">DNA damage</keyword>
<evidence type="ECO:0000256" key="3">
    <source>
        <dbReference type="ARBA" id="ARBA00023204"/>
    </source>
</evidence>
<comment type="similarity">
    <text evidence="1">Belongs to the SWI5/SAE3 family.</text>
</comment>
<keyword evidence="3" id="KW-0234">DNA repair</keyword>
<dbReference type="Proteomes" id="UP001357485">
    <property type="component" value="Unassembled WGS sequence"/>
</dbReference>
<feature type="compositionally biased region" description="Low complexity" evidence="4">
    <location>
        <begin position="20"/>
        <end position="34"/>
    </location>
</feature>
<evidence type="ECO:0000256" key="2">
    <source>
        <dbReference type="ARBA" id="ARBA00022763"/>
    </source>
</evidence>